<dbReference type="AlphaFoldDB" id="A0A251T8P6"/>
<dbReference type="Proteomes" id="UP000215914">
    <property type="component" value="Chromosome 11"/>
</dbReference>
<dbReference type="EMBL" id="CM007900">
    <property type="protein sequence ID" value="OTG07274.1"/>
    <property type="molecule type" value="Genomic_DNA"/>
</dbReference>
<reference evidence="2" key="1">
    <citation type="journal article" date="2017" name="Nature">
        <title>The sunflower genome provides insights into oil metabolism, flowering and Asterid evolution.</title>
        <authorList>
            <person name="Badouin H."/>
            <person name="Gouzy J."/>
            <person name="Grassa C.J."/>
            <person name="Murat F."/>
            <person name="Staton S.E."/>
            <person name="Cottret L."/>
            <person name="Lelandais-Briere C."/>
            <person name="Owens G.L."/>
            <person name="Carrere S."/>
            <person name="Mayjonade B."/>
            <person name="Legrand L."/>
            <person name="Gill N."/>
            <person name="Kane N.C."/>
            <person name="Bowers J.E."/>
            <person name="Hubner S."/>
            <person name="Bellec A."/>
            <person name="Berard A."/>
            <person name="Berges H."/>
            <person name="Blanchet N."/>
            <person name="Boniface M.C."/>
            <person name="Brunel D."/>
            <person name="Catrice O."/>
            <person name="Chaidir N."/>
            <person name="Claudel C."/>
            <person name="Donnadieu C."/>
            <person name="Faraut T."/>
            <person name="Fievet G."/>
            <person name="Helmstetter N."/>
            <person name="King M."/>
            <person name="Knapp S.J."/>
            <person name="Lai Z."/>
            <person name="Le Paslier M.C."/>
            <person name="Lippi Y."/>
            <person name="Lorenzon L."/>
            <person name="Mandel J.R."/>
            <person name="Marage G."/>
            <person name="Marchand G."/>
            <person name="Marquand E."/>
            <person name="Bret-Mestries E."/>
            <person name="Morien E."/>
            <person name="Nambeesan S."/>
            <person name="Nguyen T."/>
            <person name="Pegot-Espagnet P."/>
            <person name="Pouilly N."/>
            <person name="Raftis F."/>
            <person name="Sallet E."/>
            <person name="Schiex T."/>
            <person name="Thomas J."/>
            <person name="Vandecasteele C."/>
            <person name="Vares D."/>
            <person name="Vear F."/>
            <person name="Vautrin S."/>
            <person name="Crespi M."/>
            <person name="Mangin B."/>
            <person name="Burke J.M."/>
            <person name="Salse J."/>
            <person name="Munos S."/>
            <person name="Vincourt P."/>
            <person name="Rieseberg L.H."/>
            <person name="Langlade N.B."/>
        </authorList>
    </citation>
    <scope>NUCLEOTIDE SEQUENCE [LARGE SCALE GENOMIC DNA]</scope>
    <source>
        <strain evidence="2">cv. SF193</strain>
    </source>
</reference>
<accession>A0A251T8P6</accession>
<protein>
    <submittedName>
        <fullName evidence="1">Uncharacterized protein</fullName>
    </submittedName>
</protein>
<sequence length="60" mass="7152">MYKVSRSHPLLSLSLSLSMAIRDLGFLQDRMMYNVLMQKWISWLLNTLKSFGRPFEFQKP</sequence>
<gene>
    <name evidence="1" type="ORF">HannXRQ_Chr11g0328571</name>
</gene>
<keyword evidence="2" id="KW-1185">Reference proteome</keyword>
<dbReference type="InParanoid" id="A0A251T8P6"/>
<name>A0A251T8P6_HELAN</name>
<proteinExistence type="predicted"/>
<evidence type="ECO:0000313" key="1">
    <source>
        <dbReference type="EMBL" id="OTG07274.1"/>
    </source>
</evidence>
<organism evidence="1 2">
    <name type="scientific">Helianthus annuus</name>
    <name type="common">Common sunflower</name>
    <dbReference type="NCBI Taxonomy" id="4232"/>
    <lineage>
        <taxon>Eukaryota</taxon>
        <taxon>Viridiplantae</taxon>
        <taxon>Streptophyta</taxon>
        <taxon>Embryophyta</taxon>
        <taxon>Tracheophyta</taxon>
        <taxon>Spermatophyta</taxon>
        <taxon>Magnoliopsida</taxon>
        <taxon>eudicotyledons</taxon>
        <taxon>Gunneridae</taxon>
        <taxon>Pentapetalae</taxon>
        <taxon>asterids</taxon>
        <taxon>campanulids</taxon>
        <taxon>Asterales</taxon>
        <taxon>Asteraceae</taxon>
        <taxon>Asteroideae</taxon>
        <taxon>Heliantheae alliance</taxon>
        <taxon>Heliantheae</taxon>
        <taxon>Helianthus</taxon>
    </lineage>
</organism>
<evidence type="ECO:0000313" key="2">
    <source>
        <dbReference type="Proteomes" id="UP000215914"/>
    </source>
</evidence>